<dbReference type="EMBL" id="CAFAAM010000014">
    <property type="protein sequence ID" value="CAB4794181.1"/>
    <property type="molecule type" value="Genomic_DNA"/>
</dbReference>
<dbReference type="AlphaFoldDB" id="A0A6J6XAL9"/>
<dbReference type="InterPro" id="IPR029069">
    <property type="entry name" value="HotDog_dom_sf"/>
</dbReference>
<protein>
    <submittedName>
        <fullName evidence="1">Unannotated protein</fullName>
    </submittedName>
</protein>
<sequence length="284" mass="30505">MTDDALGQLLERRVARDPSSVVTQDVVDMWISAFGTDWPECVGDVVPSIMYTTFARPSVAPAPDEVTPTGVVLHDDLKTLLELRVAIAVGYELKLSGVVRIGDQLLSEERIAELGPERSTKFGPGRDWVIEVASSTTAGDLVGVERFQMLGYRPGDSGAARPRTPQEPAIFAWTEDFTVTTDSIRREAEANHVWAGAHHHTEAAQKAGLSDIILDTSSQVARLAGAAQRHRPTARIVAIDLAMKRSILPGATVTLGGIEAEHTTTVSAVVDGRETSRVTVTFAG</sequence>
<accession>A0A6J6XAL9</accession>
<organism evidence="1">
    <name type="scientific">freshwater metagenome</name>
    <dbReference type="NCBI Taxonomy" id="449393"/>
    <lineage>
        <taxon>unclassified sequences</taxon>
        <taxon>metagenomes</taxon>
        <taxon>ecological metagenomes</taxon>
    </lineage>
</organism>
<dbReference type="Gene3D" id="3.10.129.10">
    <property type="entry name" value="Hotdog Thioesterase"/>
    <property type="match status" value="2"/>
</dbReference>
<name>A0A6J6XAL9_9ZZZZ</name>
<reference evidence="1" key="1">
    <citation type="submission" date="2020-05" db="EMBL/GenBank/DDBJ databases">
        <authorList>
            <person name="Chiriac C."/>
            <person name="Salcher M."/>
            <person name="Ghai R."/>
            <person name="Kavagutti S V."/>
        </authorList>
    </citation>
    <scope>NUCLEOTIDE SEQUENCE</scope>
</reference>
<dbReference type="SUPFAM" id="SSF54637">
    <property type="entry name" value="Thioesterase/thiol ester dehydrase-isomerase"/>
    <property type="match status" value="1"/>
</dbReference>
<evidence type="ECO:0000313" key="1">
    <source>
        <dbReference type="EMBL" id="CAB4794181.1"/>
    </source>
</evidence>
<proteinExistence type="predicted"/>
<gene>
    <name evidence="1" type="ORF">UFOPK3010_00192</name>
</gene>